<dbReference type="STRING" id="310782.SAMN05216499_117102"/>
<dbReference type="Gene3D" id="3.30.370.10">
    <property type="entry name" value="Barstar-like"/>
    <property type="match status" value="1"/>
</dbReference>
<comment type="similarity">
    <text evidence="1">Belongs to the barstar family.</text>
</comment>
<dbReference type="AlphaFoldDB" id="A0A1M7N2N3"/>
<keyword evidence="4" id="KW-1185">Reference proteome</keyword>
<dbReference type="Proteomes" id="UP000184111">
    <property type="component" value="Unassembled WGS sequence"/>
</dbReference>
<dbReference type="InterPro" id="IPR035905">
    <property type="entry name" value="Barstar-like_sf"/>
</dbReference>
<evidence type="ECO:0000313" key="4">
    <source>
        <dbReference type="Proteomes" id="UP000184111"/>
    </source>
</evidence>
<dbReference type="Pfam" id="PF01337">
    <property type="entry name" value="Barstar"/>
    <property type="match status" value="1"/>
</dbReference>
<dbReference type="InterPro" id="IPR000468">
    <property type="entry name" value="Barstar"/>
</dbReference>
<evidence type="ECO:0000313" key="3">
    <source>
        <dbReference type="EMBL" id="SHM97609.1"/>
    </source>
</evidence>
<reference evidence="3 4" key="1">
    <citation type="submission" date="2016-11" db="EMBL/GenBank/DDBJ databases">
        <authorList>
            <person name="Jaros S."/>
            <person name="Januszkiewicz K."/>
            <person name="Wedrychowicz H."/>
        </authorList>
    </citation>
    <scope>NUCLEOTIDE SEQUENCE [LARGE SCALE GENOMIC DNA]</scope>
    <source>
        <strain evidence="3 4">CGMCC 4.2025</strain>
    </source>
</reference>
<gene>
    <name evidence="3" type="ORF">SAMN05216499_117102</name>
</gene>
<feature type="domain" description="Barstar (barnase inhibitor)" evidence="2">
    <location>
        <begin position="39"/>
        <end position="141"/>
    </location>
</feature>
<dbReference type="SUPFAM" id="SSF52038">
    <property type="entry name" value="Barstar-related"/>
    <property type="match status" value="1"/>
</dbReference>
<protein>
    <submittedName>
        <fullName evidence="3">Barstar (Barnase inhibitor)</fullName>
    </submittedName>
</protein>
<accession>A0A1M7N2N3</accession>
<evidence type="ECO:0000259" key="2">
    <source>
        <dbReference type="Pfam" id="PF01337"/>
    </source>
</evidence>
<evidence type="ECO:0000256" key="1">
    <source>
        <dbReference type="ARBA" id="ARBA00006845"/>
    </source>
</evidence>
<dbReference type="OrthoDB" id="5184890at2"/>
<sequence length="162" mass="18195">MAIRSNPLTRPSLPWVVKADLDDVTARNYIQDAGDSGVVVEFQGGDARTLDSFFSMVSSRLDFPDYFGRNWPALKDCLTDLEWLPADSYCLVFRSSDSLFADEPIERRAFLDTMKLSAEEWASPVAQGEWWDRPAIPFHVVMDLGIAEWDADQVAEVGELAS</sequence>
<proteinExistence type="inferred from homology"/>
<name>A0A1M7N2N3_9ACTN</name>
<organism evidence="3 4">
    <name type="scientific">Actinacidiphila paucisporea</name>
    <dbReference type="NCBI Taxonomy" id="310782"/>
    <lineage>
        <taxon>Bacteria</taxon>
        <taxon>Bacillati</taxon>
        <taxon>Actinomycetota</taxon>
        <taxon>Actinomycetes</taxon>
        <taxon>Kitasatosporales</taxon>
        <taxon>Streptomycetaceae</taxon>
        <taxon>Actinacidiphila</taxon>
    </lineage>
</organism>
<dbReference type="EMBL" id="FRBI01000017">
    <property type="protein sequence ID" value="SHM97609.1"/>
    <property type="molecule type" value="Genomic_DNA"/>
</dbReference>
<dbReference type="RefSeq" id="WP_079190009.1">
    <property type="nucleotide sequence ID" value="NZ_FRBI01000017.1"/>
</dbReference>